<dbReference type="Gene3D" id="3.90.550.10">
    <property type="entry name" value="Spore Coat Polysaccharide Biosynthesis Protein SpsA, Chain A"/>
    <property type="match status" value="1"/>
</dbReference>
<dbReference type="GO" id="GO:0016757">
    <property type="term" value="F:glycosyltransferase activity"/>
    <property type="evidence" value="ECO:0007669"/>
    <property type="project" value="UniProtKB-KW"/>
</dbReference>
<keyword evidence="4 8" id="KW-0812">Transmembrane</keyword>
<evidence type="ECO:0000256" key="6">
    <source>
        <dbReference type="ARBA" id="ARBA00023136"/>
    </source>
</evidence>
<evidence type="ECO:0000256" key="5">
    <source>
        <dbReference type="ARBA" id="ARBA00022989"/>
    </source>
</evidence>
<feature type="domain" description="Glycosyltransferase 2-like" evidence="9">
    <location>
        <begin position="34"/>
        <end position="196"/>
    </location>
</feature>
<gene>
    <name evidence="10" type="ORF">E8L99_04210</name>
</gene>
<evidence type="ECO:0000256" key="1">
    <source>
        <dbReference type="ARBA" id="ARBA00004141"/>
    </source>
</evidence>
<dbReference type="InterPro" id="IPR050256">
    <property type="entry name" value="Glycosyltransferase_2"/>
</dbReference>
<dbReference type="SUPFAM" id="SSF53448">
    <property type="entry name" value="Nucleotide-diphospho-sugar transferases"/>
    <property type="match status" value="1"/>
</dbReference>
<reference evidence="10 11" key="1">
    <citation type="submission" date="2019-04" db="EMBL/GenBank/DDBJ databases">
        <title>Phreatobacter aquaticus sp. nov.</title>
        <authorList>
            <person name="Choi A."/>
            <person name="Baek K."/>
        </authorList>
    </citation>
    <scope>NUCLEOTIDE SEQUENCE [LARGE SCALE GENOMIC DNA]</scope>
    <source>
        <strain evidence="10 11">NMCR1094</strain>
    </source>
</reference>
<dbReference type="PANTHER" id="PTHR48090">
    <property type="entry name" value="UNDECAPRENYL-PHOSPHATE 4-DEOXY-4-FORMAMIDO-L-ARABINOSE TRANSFERASE-RELATED"/>
    <property type="match status" value="1"/>
</dbReference>
<dbReference type="EMBL" id="CP039865">
    <property type="protein sequence ID" value="QCK85036.1"/>
    <property type="molecule type" value="Genomic_DNA"/>
</dbReference>
<feature type="region of interest" description="Disordered" evidence="7">
    <location>
        <begin position="353"/>
        <end position="372"/>
    </location>
</feature>
<evidence type="ECO:0000256" key="7">
    <source>
        <dbReference type="SAM" id="MobiDB-lite"/>
    </source>
</evidence>
<dbReference type="KEGG" id="paqt:E8L99_04210"/>
<name>A0A4D7QHZ0_9HYPH</name>
<feature type="transmembrane region" description="Helical" evidence="8">
    <location>
        <begin position="259"/>
        <end position="279"/>
    </location>
</feature>
<proteinExistence type="predicted"/>
<evidence type="ECO:0000256" key="8">
    <source>
        <dbReference type="SAM" id="Phobius"/>
    </source>
</evidence>
<keyword evidence="11" id="KW-1185">Reference proteome</keyword>
<keyword evidence="5 8" id="KW-1133">Transmembrane helix</keyword>
<keyword evidence="6 8" id="KW-0472">Membrane</keyword>
<evidence type="ECO:0000256" key="4">
    <source>
        <dbReference type="ARBA" id="ARBA00022692"/>
    </source>
</evidence>
<sequence length="372" mass="41101">MPSRSSPWTGFPHGCDPQRDAGRLRVNGALPRVSIVAPCFNEAEGLQEFYRRCSLACSDAVGGDHEIVLVDDGSTDATWPLIEALARADERVVGLRLLRNHGHQLASSAGLAAALGERVLLIDADLQDPPELLSAMMREMDQGADVVYGLRTGRDRESWFKRTCASLFYRSLSWLTDTAIPRDTGDFRLMSRTVVDAFLLMPEQHRFIRGMVSWIGGRQVAMPYQREGRYAGTTKYPFRKMVRLAIDAVTSFSTRPLRIATWSGLVFAFLALGVLGYSLVQWARGSVIDGWTSLMAATSLFAGVQLLVLGILGEYLGRLVQESKNRPLFLVGAVRRGDKLHAVSAEFSRLPPSQQHTIRGTWRSAGAPPDRP</sequence>
<dbReference type="CDD" id="cd04187">
    <property type="entry name" value="DPM1_like_bac"/>
    <property type="match status" value="1"/>
</dbReference>
<dbReference type="AlphaFoldDB" id="A0A4D7QHZ0"/>
<protein>
    <submittedName>
        <fullName evidence="10">Glycosyltransferase family 2 protein</fullName>
    </submittedName>
</protein>
<feature type="transmembrane region" description="Helical" evidence="8">
    <location>
        <begin position="291"/>
        <end position="316"/>
    </location>
</feature>
<evidence type="ECO:0000256" key="2">
    <source>
        <dbReference type="ARBA" id="ARBA00022676"/>
    </source>
</evidence>
<dbReference type="InterPro" id="IPR029044">
    <property type="entry name" value="Nucleotide-diphossugar_trans"/>
</dbReference>
<dbReference type="PANTHER" id="PTHR48090:SF1">
    <property type="entry name" value="PROPHAGE BACTOPRENOL GLUCOSYL TRANSFERASE HOMOLOG"/>
    <property type="match status" value="1"/>
</dbReference>
<dbReference type="Proteomes" id="UP000298588">
    <property type="component" value="Chromosome"/>
</dbReference>
<evidence type="ECO:0000313" key="10">
    <source>
        <dbReference type="EMBL" id="QCK85036.1"/>
    </source>
</evidence>
<organism evidence="10 11">
    <name type="scientific">Phreatobacter aquaticus</name>
    <dbReference type="NCBI Taxonomy" id="2570229"/>
    <lineage>
        <taxon>Bacteria</taxon>
        <taxon>Pseudomonadati</taxon>
        <taxon>Pseudomonadota</taxon>
        <taxon>Alphaproteobacteria</taxon>
        <taxon>Hyphomicrobiales</taxon>
        <taxon>Phreatobacteraceae</taxon>
        <taxon>Phreatobacter</taxon>
    </lineage>
</organism>
<comment type="subcellular location">
    <subcellularLocation>
        <location evidence="1">Membrane</location>
        <topology evidence="1">Multi-pass membrane protein</topology>
    </subcellularLocation>
</comment>
<keyword evidence="3 10" id="KW-0808">Transferase</keyword>
<dbReference type="Pfam" id="PF00535">
    <property type="entry name" value="Glycos_transf_2"/>
    <property type="match status" value="1"/>
</dbReference>
<accession>A0A4D7QHZ0</accession>
<keyword evidence="2" id="KW-0328">Glycosyltransferase</keyword>
<dbReference type="InterPro" id="IPR001173">
    <property type="entry name" value="Glyco_trans_2-like"/>
</dbReference>
<evidence type="ECO:0000313" key="11">
    <source>
        <dbReference type="Proteomes" id="UP000298588"/>
    </source>
</evidence>
<evidence type="ECO:0000256" key="3">
    <source>
        <dbReference type="ARBA" id="ARBA00022679"/>
    </source>
</evidence>
<evidence type="ECO:0000259" key="9">
    <source>
        <dbReference type="Pfam" id="PF00535"/>
    </source>
</evidence>
<dbReference type="OrthoDB" id="9807795at2"/>
<dbReference type="GO" id="GO:0005886">
    <property type="term" value="C:plasma membrane"/>
    <property type="evidence" value="ECO:0007669"/>
    <property type="project" value="TreeGrafter"/>
</dbReference>